<protein>
    <submittedName>
        <fullName evidence="7">O-antigen ligase family protein</fullName>
    </submittedName>
</protein>
<evidence type="ECO:0000313" key="8">
    <source>
        <dbReference type="Proteomes" id="UP000441333"/>
    </source>
</evidence>
<feature type="transmembrane region" description="Helical" evidence="5">
    <location>
        <begin position="368"/>
        <end position="387"/>
    </location>
</feature>
<comment type="caution">
    <text evidence="7">The sequence shown here is derived from an EMBL/GenBank/DDBJ whole genome shotgun (WGS) entry which is preliminary data.</text>
</comment>
<dbReference type="Pfam" id="PF04932">
    <property type="entry name" value="Wzy_C"/>
    <property type="match status" value="1"/>
</dbReference>
<keyword evidence="7" id="KW-0436">Ligase</keyword>
<keyword evidence="4 5" id="KW-0472">Membrane</keyword>
<gene>
    <name evidence="7" type="ORF">F6U93_13960</name>
</gene>
<dbReference type="InterPro" id="IPR007016">
    <property type="entry name" value="O-antigen_ligase-rel_domated"/>
</dbReference>
<evidence type="ECO:0000256" key="4">
    <source>
        <dbReference type="ARBA" id="ARBA00023136"/>
    </source>
</evidence>
<evidence type="ECO:0000256" key="1">
    <source>
        <dbReference type="ARBA" id="ARBA00004141"/>
    </source>
</evidence>
<feature type="transmembrane region" description="Helical" evidence="5">
    <location>
        <begin position="336"/>
        <end position="356"/>
    </location>
</feature>
<name>A0A6N6M8D0_9FLAO</name>
<sequence>MIDLTKLLLKNQPISIAFILLGLFPIFPFNLKPVIVGVVIAISVFYYFKRAETVFSNIYLFNGILFILYGISFFYSQDKVYALKRLETSLSLVLLPIFFILLSSGVLSKKTLLHIEKVFFKTFYFSVLLMSIVIYIYICSLGYFNGLVSYSFCLSYIEHRLWVFNDHPIYISIFLAIALIFSIRLYKSGSKYIKALILIGDLVVLSTLFFLSRKGVIIALIISFIFLAFKTLRFTKIRVLYLAAVAIFMAVFFFISSSQSKRFKEIFNQETYTNSINENLSSTSIRFGIYKCAVKQIPQSGFFGFGIGDVKHALQDCYQETSALLVNKNYNTHNQYLNTILATGVIGLLIFCFSLFMLFRFSINRNDYIFTAVLIFYSIALLTENILDRQNGIILFSILINYFTFQNILKIKFDE</sequence>
<feature type="transmembrane region" description="Helical" evidence="5">
    <location>
        <begin position="119"/>
        <end position="138"/>
    </location>
</feature>
<dbReference type="GO" id="GO:0016874">
    <property type="term" value="F:ligase activity"/>
    <property type="evidence" value="ECO:0007669"/>
    <property type="project" value="UniProtKB-KW"/>
</dbReference>
<keyword evidence="8" id="KW-1185">Reference proteome</keyword>
<feature type="transmembrane region" description="Helical" evidence="5">
    <location>
        <begin position="59"/>
        <end position="76"/>
    </location>
</feature>
<evidence type="ECO:0000256" key="3">
    <source>
        <dbReference type="ARBA" id="ARBA00022989"/>
    </source>
</evidence>
<feature type="transmembrane region" description="Helical" evidence="5">
    <location>
        <begin position="239"/>
        <end position="257"/>
    </location>
</feature>
<feature type="domain" description="O-antigen ligase-related" evidence="6">
    <location>
        <begin position="204"/>
        <end position="352"/>
    </location>
</feature>
<evidence type="ECO:0000256" key="2">
    <source>
        <dbReference type="ARBA" id="ARBA00022692"/>
    </source>
</evidence>
<keyword evidence="3 5" id="KW-1133">Transmembrane helix</keyword>
<dbReference type="PANTHER" id="PTHR37422">
    <property type="entry name" value="TEICHURONIC ACID BIOSYNTHESIS PROTEIN TUAE"/>
    <property type="match status" value="1"/>
</dbReference>
<feature type="transmembrane region" description="Helical" evidence="5">
    <location>
        <begin position="393"/>
        <end position="409"/>
    </location>
</feature>
<dbReference type="AlphaFoldDB" id="A0A6N6M8D0"/>
<dbReference type="RefSeq" id="WP_150940843.1">
    <property type="nucleotide sequence ID" value="NZ_WAAT01000052.1"/>
</dbReference>
<evidence type="ECO:0000256" key="5">
    <source>
        <dbReference type="SAM" id="Phobius"/>
    </source>
</evidence>
<dbReference type="GO" id="GO:0016020">
    <property type="term" value="C:membrane"/>
    <property type="evidence" value="ECO:0007669"/>
    <property type="project" value="UniProtKB-SubCell"/>
</dbReference>
<dbReference type="PANTHER" id="PTHR37422:SF13">
    <property type="entry name" value="LIPOPOLYSACCHARIDE BIOSYNTHESIS PROTEIN PA4999-RELATED"/>
    <property type="match status" value="1"/>
</dbReference>
<feature type="transmembrane region" description="Helical" evidence="5">
    <location>
        <begin position="14"/>
        <end position="47"/>
    </location>
</feature>
<evidence type="ECO:0000313" key="7">
    <source>
        <dbReference type="EMBL" id="KAB1066522.1"/>
    </source>
</evidence>
<feature type="transmembrane region" description="Helical" evidence="5">
    <location>
        <begin position="169"/>
        <end position="186"/>
    </location>
</feature>
<feature type="transmembrane region" description="Helical" evidence="5">
    <location>
        <begin position="88"/>
        <end position="107"/>
    </location>
</feature>
<reference evidence="7 8" key="1">
    <citation type="submission" date="2019-09" db="EMBL/GenBank/DDBJ databases">
        <authorList>
            <person name="Cao W.R."/>
        </authorList>
    </citation>
    <scope>NUCLEOTIDE SEQUENCE [LARGE SCALE GENOMIC DNA]</scope>
    <source>
        <strain evidence="7 8">B1N29</strain>
    </source>
</reference>
<accession>A0A6N6M8D0</accession>
<proteinExistence type="predicted"/>
<dbReference type="InterPro" id="IPR051533">
    <property type="entry name" value="WaaL-like"/>
</dbReference>
<dbReference type="Proteomes" id="UP000441333">
    <property type="component" value="Unassembled WGS sequence"/>
</dbReference>
<dbReference type="EMBL" id="WAAT01000052">
    <property type="protein sequence ID" value="KAB1066522.1"/>
    <property type="molecule type" value="Genomic_DNA"/>
</dbReference>
<keyword evidence="2 5" id="KW-0812">Transmembrane</keyword>
<feature type="transmembrane region" description="Helical" evidence="5">
    <location>
        <begin position="216"/>
        <end position="232"/>
    </location>
</feature>
<organism evidence="7 8">
    <name type="scientific">Pseudotamlana haliotis</name>
    <dbReference type="NCBI Taxonomy" id="2614804"/>
    <lineage>
        <taxon>Bacteria</taxon>
        <taxon>Pseudomonadati</taxon>
        <taxon>Bacteroidota</taxon>
        <taxon>Flavobacteriia</taxon>
        <taxon>Flavobacteriales</taxon>
        <taxon>Flavobacteriaceae</taxon>
        <taxon>Pseudotamlana</taxon>
    </lineage>
</organism>
<evidence type="ECO:0000259" key="6">
    <source>
        <dbReference type="Pfam" id="PF04932"/>
    </source>
</evidence>
<comment type="subcellular location">
    <subcellularLocation>
        <location evidence="1">Membrane</location>
        <topology evidence="1">Multi-pass membrane protein</topology>
    </subcellularLocation>
</comment>